<accession>A0A0W0YX08</accession>
<comment type="caution">
    <text evidence="2">The sequence shown here is derived from an EMBL/GenBank/DDBJ whole genome shotgun (WGS) entry which is preliminary data.</text>
</comment>
<name>A0A0W0YX08_LEGSP</name>
<dbReference type="EMBL" id="LNYX01000032">
    <property type="protein sequence ID" value="KTD61401.1"/>
    <property type="molecule type" value="Genomic_DNA"/>
</dbReference>
<evidence type="ECO:0000313" key="3">
    <source>
        <dbReference type="Proteomes" id="UP000054877"/>
    </source>
</evidence>
<proteinExistence type="predicted"/>
<reference evidence="2 3" key="1">
    <citation type="submission" date="2015-11" db="EMBL/GenBank/DDBJ databases">
        <title>Genomic analysis of 38 Legionella species identifies large and diverse effector repertoires.</title>
        <authorList>
            <person name="Burstein D."/>
            <person name="Amaro F."/>
            <person name="Zusman T."/>
            <person name="Lifshitz Z."/>
            <person name="Cohen O."/>
            <person name="Gilbert J.A."/>
            <person name="Pupko T."/>
            <person name="Shuman H.A."/>
            <person name="Segal G."/>
        </authorList>
    </citation>
    <scope>NUCLEOTIDE SEQUENCE [LARGE SCALE GENOMIC DNA]</scope>
    <source>
        <strain evidence="2 3">Mt.St.Helens-9</strain>
    </source>
</reference>
<sequence length="333" mass="37757">MIRTRFYGLLLGLLLVTPLVFAKAEEPRNSSGTNEASGLENKLESSDARQVDWTFSGAVTNESGERYHFYFQLQRRDSQYQALAVLIDDKSKELVFYEKSEEQLQVSDNKQWQIGRAFLRFNPINNSWVFGIRSKEQKGFNFKVDTLELADSTSVKKQEIRDGIELLISRTGRLNGHLQTGADSKEQFVTAPKIWFRQIWTSKPQTSEHLVTAVLCDFNEKGGLYAVNIKEEDAARASVAGWYDANSKAVRMSQFVSVKEEKDKTWKIHVALPKTTLLVMNLLPALENRYGLVAGFINKGIPGFCAISRHNIHQDVTTKEKEVLSETRIGEGL</sequence>
<feature type="chain" id="PRO_5006918124" evidence="1">
    <location>
        <begin position="23"/>
        <end position="333"/>
    </location>
</feature>
<dbReference type="STRING" id="452.Lspi_2643"/>
<dbReference type="AlphaFoldDB" id="A0A0W0YX08"/>
<protein>
    <submittedName>
        <fullName evidence="2">Uncharacterized protein</fullName>
    </submittedName>
</protein>
<dbReference type="OrthoDB" id="5653897at2"/>
<gene>
    <name evidence="2" type="ORF">Lspi_2643</name>
</gene>
<keyword evidence="1" id="KW-0732">Signal</keyword>
<organism evidence="2 3">
    <name type="scientific">Legionella spiritensis</name>
    <dbReference type="NCBI Taxonomy" id="452"/>
    <lineage>
        <taxon>Bacteria</taxon>
        <taxon>Pseudomonadati</taxon>
        <taxon>Pseudomonadota</taxon>
        <taxon>Gammaproteobacteria</taxon>
        <taxon>Legionellales</taxon>
        <taxon>Legionellaceae</taxon>
        <taxon>Legionella</taxon>
    </lineage>
</organism>
<dbReference type="RefSeq" id="WP_058484559.1">
    <property type="nucleotide sequence ID" value="NZ_CAAAII010000007.1"/>
</dbReference>
<feature type="signal peptide" evidence="1">
    <location>
        <begin position="1"/>
        <end position="22"/>
    </location>
</feature>
<keyword evidence="3" id="KW-1185">Reference proteome</keyword>
<dbReference type="PATRIC" id="fig|452.5.peg.2926"/>
<dbReference type="Proteomes" id="UP000054877">
    <property type="component" value="Unassembled WGS sequence"/>
</dbReference>
<evidence type="ECO:0000313" key="2">
    <source>
        <dbReference type="EMBL" id="KTD61401.1"/>
    </source>
</evidence>
<evidence type="ECO:0000256" key="1">
    <source>
        <dbReference type="SAM" id="SignalP"/>
    </source>
</evidence>